<evidence type="ECO:0000313" key="3">
    <source>
        <dbReference type="Proteomes" id="UP000887567"/>
    </source>
</evidence>
<sequence length="276" mass="31939">MMADQQDPFVIYTTENFEMTALLKELEEKKVEIIYLRELLETKDEEIKVLKADNAKLKTLDQESVKRKRDFMNESSPQAPSTQKTKARKTEDGKEILRSSPTSSKETKLHLYHDGKSTSCSDVSAHTSQYSKIRQIKSITQIENSKPFPHTSPFKVTRNTLIHVHERYQRVLEVVKKEGCSNRQAYKIAGIPRSTVRDMIGIAELHIVDKQEYEMIVKDMKRASSVKNIERACRRKLGEFKKKMSALRSEGKLLPIVFNDEFYNIIVPETKSNVNR</sequence>
<organism evidence="2 3">
    <name type="scientific">Exaiptasia diaphana</name>
    <name type="common">Tropical sea anemone</name>
    <name type="synonym">Aiptasia pulchella</name>
    <dbReference type="NCBI Taxonomy" id="2652724"/>
    <lineage>
        <taxon>Eukaryota</taxon>
        <taxon>Metazoa</taxon>
        <taxon>Cnidaria</taxon>
        <taxon>Anthozoa</taxon>
        <taxon>Hexacorallia</taxon>
        <taxon>Actiniaria</taxon>
        <taxon>Aiptasiidae</taxon>
        <taxon>Exaiptasia</taxon>
    </lineage>
</organism>
<accession>A0A913Y5J7</accession>
<dbReference type="Proteomes" id="UP000887567">
    <property type="component" value="Unplaced"/>
</dbReference>
<name>A0A913Y5J7_EXADI</name>
<dbReference type="GeneID" id="110252575"/>
<dbReference type="KEGG" id="epa:110252575"/>
<dbReference type="EnsemblMetazoa" id="XM_021059399.2">
    <property type="protein sequence ID" value="XP_020915058.1"/>
    <property type="gene ID" value="LOC110252575"/>
</dbReference>
<dbReference type="Pfam" id="PF15794">
    <property type="entry name" value="CCDC106"/>
    <property type="match status" value="1"/>
</dbReference>
<proteinExistence type="predicted"/>
<evidence type="ECO:0000313" key="2">
    <source>
        <dbReference type="EnsemblMetazoa" id="XP_020915058.1"/>
    </source>
</evidence>
<protein>
    <submittedName>
        <fullName evidence="2">Uncharacterized protein</fullName>
    </submittedName>
</protein>
<dbReference type="AlphaFoldDB" id="A0A913Y5J7"/>
<evidence type="ECO:0000256" key="1">
    <source>
        <dbReference type="SAM" id="MobiDB-lite"/>
    </source>
</evidence>
<dbReference type="OrthoDB" id="5978796at2759"/>
<dbReference type="InterPro" id="IPR031591">
    <property type="entry name" value="CCDC106"/>
</dbReference>
<dbReference type="RefSeq" id="XP_020915058.1">
    <property type="nucleotide sequence ID" value="XM_021059399.2"/>
</dbReference>
<feature type="compositionally biased region" description="Basic and acidic residues" evidence="1">
    <location>
        <begin position="88"/>
        <end position="97"/>
    </location>
</feature>
<keyword evidence="3" id="KW-1185">Reference proteome</keyword>
<feature type="region of interest" description="Disordered" evidence="1">
    <location>
        <begin position="67"/>
        <end position="108"/>
    </location>
</feature>
<reference evidence="2" key="1">
    <citation type="submission" date="2022-11" db="UniProtKB">
        <authorList>
            <consortium name="EnsemblMetazoa"/>
        </authorList>
    </citation>
    <scope>IDENTIFICATION</scope>
</reference>
<feature type="compositionally biased region" description="Polar residues" evidence="1">
    <location>
        <begin position="73"/>
        <end position="84"/>
    </location>
</feature>